<evidence type="ECO:0000256" key="1">
    <source>
        <dbReference type="SAM" id="Coils"/>
    </source>
</evidence>
<dbReference type="InterPro" id="IPR007060">
    <property type="entry name" value="FtsL/DivIC"/>
</dbReference>
<gene>
    <name evidence="3" type="ORF">SAMN05444695_101261</name>
</gene>
<protein>
    <submittedName>
        <fullName evidence="3">Septum formation initiator</fullName>
    </submittedName>
</protein>
<sequence length="133" mass="15061">MVVLALALTLAVPLRTYLTQRAEADRLDAERVQLEQDIAALQILEEQYSDPAYIEAQARKRLRFVKPGDTPFQVQLPGDYQEPEKHESVDDTLTGPWYSDLWKTVSEPDALDTEEPPPPRMPVMEEEPGEPTG</sequence>
<keyword evidence="4" id="KW-1185">Reference proteome</keyword>
<evidence type="ECO:0000256" key="2">
    <source>
        <dbReference type="SAM" id="MobiDB-lite"/>
    </source>
</evidence>
<reference evidence="3 4" key="1">
    <citation type="submission" date="2016-10" db="EMBL/GenBank/DDBJ databases">
        <authorList>
            <person name="de Groot N.N."/>
        </authorList>
    </citation>
    <scope>NUCLEOTIDE SEQUENCE [LARGE SCALE GENOMIC DNA]</scope>
    <source>
        <strain evidence="3 4">DSM 44892</strain>
    </source>
</reference>
<accession>A0A1G7ZYA9</accession>
<evidence type="ECO:0000313" key="4">
    <source>
        <dbReference type="Proteomes" id="UP000183263"/>
    </source>
</evidence>
<dbReference type="Proteomes" id="UP000183263">
    <property type="component" value="Unassembled WGS sequence"/>
</dbReference>
<dbReference type="EMBL" id="FNDN01000001">
    <property type="protein sequence ID" value="SDH13606.1"/>
    <property type="molecule type" value="Genomic_DNA"/>
</dbReference>
<dbReference type="AlphaFoldDB" id="A0A1G7ZYA9"/>
<evidence type="ECO:0000313" key="3">
    <source>
        <dbReference type="EMBL" id="SDH13606.1"/>
    </source>
</evidence>
<proteinExistence type="predicted"/>
<feature type="compositionally biased region" description="Acidic residues" evidence="2">
    <location>
        <begin position="124"/>
        <end position="133"/>
    </location>
</feature>
<keyword evidence="1" id="KW-0175">Coiled coil</keyword>
<dbReference type="Pfam" id="PF04977">
    <property type="entry name" value="DivIC"/>
    <property type="match status" value="1"/>
</dbReference>
<organism evidence="3 4">
    <name type="scientific">Rhodococcus triatomae</name>
    <dbReference type="NCBI Taxonomy" id="300028"/>
    <lineage>
        <taxon>Bacteria</taxon>
        <taxon>Bacillati</taxon>
        <taxon>Actinomycetota</taxon>
        <taxon>Actinomycetes</taxon>
        <taxon>Mycobacteriales</taxon>
        <taxon>Nocardiaceae</taxon>
        <taxon>Rhodococcus</taxon>
    </lineage>
</organism>
<feature type="region of interest" description="Disordered" evidence="2">
    <location>
        <begin position="73"/>
        <end position="133"/>
    </location>
</feature>
<feature type="coiled-coil region" evidence="1">
    <location>
        <begin position="17"/>
        <end position="47"/>
    </location>
</feature>
<name>A0A1G7ZYA9_9NOCA</name>